<dbReference type="Pfam" id="PF16016">
    <property type="entry name" value="VASt"/>
    <property type="match status" value="1"/>
</dbReference>
<organism evidence="8">
    <name type="scientific">Corethrella appendiculata</name>
    <dbReference type="NCBI Taxonomy" id="1370023"/>
    <lineage>
        <taxon>Eukaryota</taxon>
        <taxon>Metazoa</taxon>
        <taxon>Ecdysozoa</taxon>
        <taxon>Arthropoda</taxon>
        <taxon>Hexapoda</taxon>
        <taxon>Insecta</taxon>
        <taxon>Pterygota</taxon>
        <taxon>Neoptera</taxon>
        <taxon>Endopterygota</taxon>
        <taxon>Diptera</taxon>
        <taxon>Nematocera</taxon>
        <taxon>Culicoidea</taxon>
        <taxon>Chaoboridae</taxon>
        <taxon>Corethrella</taxon>
    </lineage>
</organism>
<dbReference type="Gene3D" id="2.30.29.30">
    <property type="entry name" value="Pleckstrin-homology domain (PH domain)/Phosphotyrosine-binding domain (PTB)"/>
    <property type="match status" value="1"/>
</dbReference>
<dbReference type="GO" id="GO:0120015">
    <property type="term" value="F:sterol transfer activity"/>
    <property type="evidence" value="ECO:0007669"/>
    <property type="project" value="TreeGrafter"/>
</dbReference>
<dbReference type="Pfam" id="PF02893">
    <property type="entry name" value="GRAM"/>
    <property type="match status" value="1"/>
</dbReference>
<feature type="compositionally biased region" description="Polar residues" evidence="5">
    <location>
        <begin position="93"/>
        <end position="103"/>
    </location>
</feature>
<evidence type="ECO:0000256" key="1">
    <source>
        <dbReference type="ARBA" id="ARBA00004167"/>
    </source>
</evidence>
<dbReference type="SMART" id="SM00568">
    <property type="entry name" value="GRAM"/>
    <property type="match status" value="1"/>
</dbReference>
<accession>U5EW15</accession>
<dbReference type="PANTHER" id="PTHR23319">
    <property type="entry name" value="GRAM DOMAIN CONTAINING 1B, ISOFORM E"/>
    <property type="match status" value="1"/>
</dbReference>
<dbReference type="PANTHER" id="PTHR23319:SF4">
    <property type="entry name" value="GRAM DOMAIN CONTAINING 1B, ISOFORM E"/>
    <property type="match status" value="1"/>
</dbReference>
<keyword evidence="2 6" id="KW-0812">Transmembrane</keyword>
<dbReference type="GO" id="GO:0032366">
    <property type="term" value="P:intracellular sterol transport"/>
    <property type="evidence" value="ECO:0007669"/>
    <property type="project" value="TreeGrafter"/>
</dbReference>
<evidence type="ECO:0000256" key="5">
    <source>
        <dbReference type="SAM" id="MobiDB-lite"/>
    </source>
</evidence>
<dbReference type="GO" id="GO:0032934">
    <property type="term" value="F:sterol binding"/>
    <property type="evidence" value="ECO:0007669"/>
    <property type="project" value="TreeGrafter"/>
</dbReference>
<feature type="transmembrane region" description="Helical" evidence="6">
    <location>
        <begin position="646"/>
        <end position="667"/>
    </location>
</feature>
<dbReference type="CDD" id="cd13220">
    <property type="entry name" value="PH-GRAM_GRAMDC"/>
    <property type="match status" value="1"/>
</dbReference>
<dbReference type="GO" id="GO:0005886">
    <property type="term" value="C:plasma membrane"/>
    <property type="evidence" value="ECO:0007669"/>
    <property type="project" value="TreeGrafter"/>
</dbReference>
<protein>
    <submittedName>
        <fullName evidence="8">Putative conserved plasma membrane protein</fullName>
    </submittedName>
</protein>
<feature type="region of interest" description="Disordered" evidence="5">
    <location>
        <begin position="372"/>
        <end position="403"/>
    </location>
</feature>
<evidence type="ECO:0000259" key="7">
    <source>
        <dbReference type="PROSITE" id="PS51778"/>
    </source>
</evidence>
<keyword evidence="3 6" id="KW-1133">Transmembrane helix</keyword>
<dbReference type="InterPro" id="IPR031968">
    <property type="entry name" value="VASt"/>
</dbReference>
<dbReference type="AlphaFoldDB" id="U5EW15"/>
<feature type="compositionally biased region" description="Low complexity" evidence="5">
    <location>
        <begin position="751"/>
        <end position="775"/>
    </location>
</feature>
<dbReference type="FunFam" id="2.30.29.30:FF:000008">
    <property type="entry name" value="GRAM domain containing 1B"/>
    <property type="match status" value="1"/>
</dbReference>
<feature type="region of interest" description="Disordered" evidence="5">
    <location>
        <begin position="1"/>
        <end position="131"/>
    </location>
</feature>
<dbReference type="PROSITE" id="PS51778">
    <property type="entry name" value="VAST"/>
    <property type="match status" value="1"/>
</dbReference>
<dbReference type="InterPro" id="IPR004182">
    <property type="entry name" value="GRAM"/>
</dbReference>
<dbReference type="GO" id="GO:0140268">
    <property type="term" value="C:endoplasmic reticulum-plasma membrane contact site"/>
    <property type="evidence" value="ECO:0007669"/>
    <property type="project" value="TreeGrafter"/>
</dbReference>
<comment type="subcellular location">
    <subcellularLocation>
        <location evidence="1">Membrane</location>
        <topology evidence="1">Single-pass membrane protein</topology>
    </subcellularLocation>
</comment>
<feature type="region of interest" description="Disordered" evidence="5">
    <location>
        <begin position="751"/>
        <end position="776"/>
    </location>
</feature>
<feature type="compositionally biased region" description="Basic and acidic residues" evidence="5">
    <location>
        <begin position="66"/>
        <end position="76"/>
    </location>
</feature>
<evidence type="ECO:0000256" key="6">
    <source>
        <dbReference type="SAM" id="Phobius"/>
    </source>
</evidence>
<dbReference type="EMBL" id="GANO01001626">
    <property type="protein sequence ID" value="JAB58245.1"/>
    <property type="molecule type" value="mRNA"/>
</dbReference>
<dbReference type="InterPro" id="IPR011993">
    <property type="entry name" value="PH-like_dom_sf"/>
</dbReference>
<evidence type="ECO:0000256" key="3">
    <source>
        <dbReference type="ARBA" id="ARBA00022989"/>
    </source>
</evidence>
<keyword evidence="4 6" id="KW-0472">Membrane</keyword>
<feature type="compositionally biased region" description="Low complexity" evidence="5">
    <location>
        <begin position="111"/>
        <end position="125"/>
    </location>
</feature>
<evidence type="ECO:0000256" key="2">
    <source>
        <dbReference type="ARBA" id="ARBA00022692"/>
    </source>
</evidence>
<feature type="domain" description="VASt" evidence="7">
    <location>
        <begin position="420"/>
        <end position="584"/>
    </location>
</feature>
<dbReference type="InterPro" id="IPR051482">
    <property type="entry name" value="Cholesterol_transport"/>
</dbReference>
<reference evidence="8" key="1">
    <citation type="journal article" date="2014" name="Insect Biochem. Mol. Biol.">
        <title>An insight into the sialome of the frog biting fly, Corethrella appendiculata.</title>
        <authorList>
            <person name="Ribeiro J.M.C."/>
            <person name="Chagas A.C."/>
            <person name="Pham V.M."/>
            <person name="Lounibos L.P."/>
            <person name="Calvo E."/>
        </authorList>
    </citation>
    <scope>NUCLEOTIDE SEQUENCE</scope>
    <source>
        <tissue evidence="8">Salivary glands</tissue>
    </source>
</reference>
<feature type="compositionally biased region" description="Acidic residues" evidence="5">
    <location>
        <begin position="387"/>
        <end position="403"/>
    </location>
</feature>
<feature type="compositionally biased region" description="Gly residues" evidence="5">
    <location>
        <begin position="13"/>
        <end position="53"/>
    </location>
</feature>
<evidence type="ECO:0000313" key="8">
    <source>
        <dbReference type="EMBL" id="JAB58245.1"/>
    </source>
</evidence>
<feature type="non-terminal residue" evidence="8">
    <location>
        <position position="1"/>
    </location>
</feature>
<sequence length="799" mass="89548">SPSRKNLSSGSAGSTGGSCVGGNTSGGGGSSDKGGSGGERGGSSGGERGGGSSGSPTHSNTNLKAVIREKDKDKDGNSSTSNRSSAGAKLSKSETYLSPTYNADRSDGDNVDSLSKSSDSSNLQLQDDKFIPLERSKSSSKNLTERAKKTPWYNVVYPSYKSRTEDFKRLFKEVPDDERLVVDYSCAIQKDILVHGRLYVSQNFLCFHANLVVWETRLTIRWKDVTAITKEKTARVIPNAVLICTDSDKHFLTSFTSRDKTYLMLFRVWQNALMDKPMNPQELWQWVHSCYGDQLGLTSDDEDYIDPYEDVQSSSKQSDSISEQELLVSECQLEMIAEKAILSSDIINEHKAISKSASKQLRKSYVTKGGTLTNNLVKDDNLPENQEQNETDSSDTTESEPETNIEVLQQQQAECTSMHEGRQLVHTILPINVDTLFTLLFSKSKFLTDFHDVRKTTDMQHGEWHDNESGLKERTVQLTIAITQTIGPKQSHVTETQVLRDCSKPSQLYSVDVTAVNAGIPYADSFYVTQHYCLSRTSDDHTVFSVHAQVKYKKSIIGFVRGFIEKNTWVGLEDFYRSLLHSLQSEYCIPPAKGKGRRPRRGGSLQTQKLPHDDLLQSKKSSIVGTLQRAQTIKSLPIKSNFKNHLITWSVIILLSALIILNVILYIKLRNLEDGRLFVYNDNNYPDYSLLKEPPKSHEEWLKLLQQQETLHAKEMLKWQKVLQTAVELLRKTEVSLSDLLLLLHKQHFNPSATTSPSSPTQTTTTTTNSAFTSTETYSSNNFNSLETNDIHQFQHNDL</sequence>
<evidence type="ECO:0000256" key="4">
    <source>
        <dbReference type="ARBA" id="ARBA00023136"/>
    </source>
</evidence>
<name>U5EW15_9DIPT</name>
<dbReference type="GO" id="GO:0005789">
    <property type="term" value="C:endoplasmic reticulum membrane"/>
    <property type="evidence" value="ECO:0007669"/>
    <property type="project" value="UniProtKB-ARBA"/>
</dbReference>
<proteinExistence type="evidence at transcript level"/>